<dbReference type="EnsemblMetazoa" id="SSS_238s_mrna">
    <property type="protein sequence ID" value="KAF7490974.1"/>
    <property type="gene ID" value="SSS_238"/>
</dbReference>
<dbReference type="AlphaFoldDB" id="A0A834R4W9"/>
<accession>A0A834R4W9</accession>
<dbReference type="Pfam" id="PF05605">
    <property type="entry name" value="zf-Di19"/>
    <property type="match status" value="1"/>
</dbReference>
<protein>
    <recommendedName>
        <fullName evidence="3">RING-type E3 ubiquitin transferase</fullName>
        <ecNumber evidence="3">2.3.2.27</ecNumber>
    </recommendedName>
</protein>
<dbReference type="InterPro" id="IPR008598">
    <property type="entry name" value="Di19_Zn-bd"/>
</dbReference>
<dbReference type="GO" id="GO:0099536">
    <property type="term" value="P:synaptic signaling"/>
    <property type="evidence" value="ECO:0007669"/>
    <property type="project" value="TreeGrafter"/>
</dbReference>
<dbReference type="OMA" id="HISSHPM"/>
<dbReference type="PANTHER" id="PTHR12268">
    <property type="entry name" value="E3 UBIQUITIN-PROTEIN LIGASE KCMF1"/>
    <property type="match status" value="1"/>
</dbReference>
<dbReference type="CDD" id="cd02338">
    <property type="entry name" value="ZZ_PCMF_like"/>
    <property type="match status" value="1"/>
</dbReference>
<dbReference type="OrthoDB" id="7873042at2759"/>
<dbReference type="GO" id="GO:0005886">
    <property type="term" value="C:plasma membrane"/>
    <property type="evidence" value="ECO:0007669"/>
    <property type="project" value="TreeGrafter"/>
</dbReference>
<dbReference type="SUPFAM" id="SSF57850">
    <property type="entry name" value="RING/U-box"/>
    <property type="match status" value="1"/>
</dbReference>
<reference evidence="11" key="2">
    <citation type="submission" date="2020-01" db="EMBL/GenBank/DDBJ databases">
        <authorList>
            <person name="Korhonen P.K.K."/>
            <person name="Guangxu M.G."/>
            <person name="Wang T.W."/>
            <person name="Stroehlein A.J.S."/>
            <person name="Young N.D."/>
            <person name="Ang C.-S.A."/>
            <person name="Fernando D.W.F."/>
            <person name="Lu H.L."/>
            <person name="Taylor S.T."/>
            <person name="Ehtesham M.E.M."/>
            <person name="Najaraj S.H.N."/>
            <person name="Harsha G.H.G."/>
            <person name="Madugundu A.M."/>
            <person name="Renuse S.R."/>
            <person name="Holt D.H."/>
            <person name="Pandey A.P."/>
            <person name="Papenfuss A.P."/>
            <person name="Gasser R.B.G."/>
            <person name="Fischer K.F."/>
        </authorList>
    </citation>
    <scope>NUCLEOTIDE SEQUENCE</scope>
    <source>
        <strain evidence="11">SSS_KF_BRIS2020</strain>
    </source>
</reference>
<evidence type="ECO:0000256" key="6">
    <source>
        <dbReference type="ARBA" id="ARBA00022771"/>
    </source>
</evidence>
<keyword evidence="13" id="KW-1185">Reference proteome</keyword>
<gene>
    <name evidence="11" type="primary">SSS_238g</name>
    <name evidence="11" type="ORF">SSS_238</name>
</gene>
<sequence>MSQHDGVSCDSCHKRNFCGKRYKCLICLDYDLCAECHDSGTISGQHISSHPMQCILTRNDLNLFFGGESVPADQLFSFTCPICGRLGFTDSTLYDHVSISHIDSTLEVVCPICATQPDGEPNQLTDDFLSHLAMEHRSNISNTNQPQVIRIRPRHGRVSNNRIRRSQMFNSNSTSTSSNREIIDPLTQIISHLSDVHRVNQNSSSNNNIGIGAEQNVWRLPFERQPNRSLERVLQRQRRQLIPTQLSSILSDSNTNQSLPYIILDPTSSPLANNNNSINATNTNSNSLNSISNPNSTVLSSKSLNSNNYLLNTCAMTILNENESKKSNTLKADRSIFVQELIMACLSDSIDSNLDAESKSKIDVQNQNKNDIAENRNTTSENKILTKSTNAIINNKESIYCKNFEGNVKKFIDSNDDDFSLMDKTEEGVNGETGATTEIGNKIIQSLKFSNNAGVISGGDDLRSPPFQLSSNEFKSNSSLETTNVMCVESNYNSSLTEQHDNRQKSMPSLITTSNQPSFSVSSTPTTVTSHRTSSVNKVNKVRSSPSIAPISLRSSLAAGTAATSLNVVSPNGRRKIFKQPTEPPPH</sequence>
<dbReference type="GO" id="GO:0010646">
    <property type="term" value="P:regulation of cell communication"/>
    <property type="evidence" value="ECO:0007669"/>
    <property type="project" value="UniProtKB-ARBA"/>
</dbReference>
<name>A0A834R4W9_SARSC</name>
<evidence type="ECO:0000259" key="10">
    <source>
        <dbReference type="PROSITE" id="PS50135"/>
    </source>
</evidence>
<dbReference type="PROSITE" id="PS01357">
    <property type="entry name" value="ZF_ZZ_1"/>
    <property type="match status" value="1"/>
</dbReference>
<dbReference type="Gene3D" id="3.30.60.90">
    <property type="match status" value="1"/>
</dbReference>
<dbReference type="EC" id="2.3.2.27" evidence="3"/>
<feature type="domain" description="ZZ-type" evidence="10">
    <location>
        <begin position="4"/>
        <end position="60"/>
    </location>
</feature>
<dbReference type="InterPro" id="IPR000433">
    <property type="entry name" value="Znf_ZZ"/>
</dbReference>
<evidence type="ECO:0000313" key="11">
    <source>
        <dbReference type="EMBL" id="KAF7490974.1"/>
    </source>
</evidence>
<feature type="compositionally biased region" description="Low complexity" evidence="9">
    <location>
        <begin position="518"/>
        <end position="546"/>
    </location>
</feature>
<keyword evidence="5" id="KW-0479">Metal-binding</keyword>
<dbReference type="Pfam" id="PF00569">
    <property type="entry name" value="ZZ"/>
    <property type="match status" value="1"/>
</dbReference>
<dbReference type="PROSITE" id="PS50135">
    <property type="entry name" value="ZF_ZZ_2"/>
    <property type="match status" value="1"/>
</dbReference>
<feature type="region of interest" description="Disordered" evidence="9">
    <location>
        <begin position="495"/>
        <end position="546"/>
    </location>
</feature>
<proteinExistence type="inferred from homology"/>
<evidence type="ECO:0000313" key="12">
    <source>
        <dbReference type="EnsemblMetazoa" id="KAF7490974.1"/>
    </source>
</evidence>
<evidence type="ECO:0000256" key="4">
    <source>
        <dbReference type="ARBA" id="ARBA00022679"/>
    </source>
</evidence>
<dbReference type="InterPro" id="IPR043145">
    <property type="entry name" value="Znf_ZZ_sf"/>
</dbReference>
<organism evidence="11">
    <name type="scientific">Sarcoptes scabiei</name>
    <name type="common">Itch mite</name>
    <name type="synonym">Acarus scabiei</name>
    <dbReference type="NCBI Taxonomy" id="52283"/>
    <lineage>
        <taxon>Eukaryota</taxon>
        <taxon>Metazoa</taxon>
        <taxon>Ecdysozoa</taxon>
        <taxon>Arthropoda</taxon>
        <taxon>Chelicerata</taxon>
        <taxon>Arachnida</taxon>
        <taxon>Acari</taxon>
        <taxon>Acariformes</taxon>
        <taxon>Sarcoptiformes</taxon>
        <taxon>Astigmata</taxon>
        <taxon>Psoroptidia</taxon>
        <taxon>Sarcoptoidea</taxon>
        <taxon>Sarcoptidae</taxon>
        <taxon>Sarcoptinae</taxon>
        <taxon>Sarcoptes</taxon>
    </lineage>
</organism>
<dbReference type="GO" id="GO:0061630">
    <property type="term" value="F:ubiquitin protein ligase activity"/>
    <property type="evidence" value="ECO:0007669"/>
    <property type="project" value="UniProtKB-EC"/>
</dbReference>
<evidence type="ECO:0000256" key="3">
    <source>
        <dbReference type="ARBA" id="ARBA00012483"/>
    </source>
</evidence>
<evidence type="ECO:0000313" key="13">
    <source>
        <dbReference type="Proteomes" id="UP000070412"/>
    </source>
</evidence>
<reference evidence="13" key="1">
    <citation type="journal article" date="2020" name="PLoS Negl. Trop. Dis.">
        <title>High-quality nuclear genome for Sarcoptes scabiei-A critical resource for a neglected parasite.</title>
        <authorList>
            <person name="Korhonen P.K."/>
            <person name="Gasser R.B."/>
            <person name="Ma G."/>
            <person name="Wang T."/>
            <person name="Stroehlein A.J."/>
            <person name="Young N.D."/>
            <person name="Ang C.S."/>
            <person name="Fernando D.D."/>
            <person name="Lu H.C."/>
            <person name="Taylor S."/>
            <person name="Reynolds S.L."/>
            <person name="Mofiz E."/>
            <person name="Najaraj S.H."/>
            <person name="Gowda H."/>
            <person name="Madugundu A."/>
            <person name="Renuse S."/>
            <person name="Holt D."/>
            <person name="Pandey A."/>
            <person name="Papenfuss A.T."/>
            <person name="Fischer K."/>
        </authorList>
    </citation>
    <scope>NUCLEOTIDE SEQUENCE [LARGE SCALE GENOMIC DNA]</scope>
</reference>
<keyword evidence="4" id="KW-0808">Transferase</keyword>
<keyword evidence="6 8" id="KW-0863">Zinc-finger</keyword>
<evidence type="ECO:0000256" key="8">
    <source>
        <dbReference type="PROSITE-ProRule" id="PRU00228"/>
    </source>
</evidence>
<dbReference type="PANTHER" id="PTHR12268:SF13">
    <property type="entry name" value="E3 UBIQUITIN-PROTEIN LIGASE KCMF1"/>
    <property type="match status" value="1"/>
</dbReference>
<evidence type="ECO:0000256" key="5">
    <source>
        <dbReference type="ARBA" id="ARBA00022723"/>
    </source>
</evidence>
<comment type="catalytic activity">
    <reaction evidence="1">
        <text>S-ubiquitinyl-[E2 ubiquitin-conjugating enzyme]-L-cysteine + [acceptor protein]-L-lysine = [E2 ubiquitin-conjugating enzyme]-L-cysteine + N(6)-ubiquitinyl-[acceptor protein]-L-lysine.</text>
        <dbReference type="EC" id="2.3.2.27"/>
    </reaction>
</comment>
<evidence type="ECO:0000256" key="9">
    <source>
        <dbReference type="SAM" id="MobiDB-lite"/>
    </source>
</evidence>
<evidence type="ECO:0000256" key="7">
    <source>
        <dbReference type="ARBA" id="ARBA00022833"/>
    </source>
</evidence>
<evidence type="ECO:0000256" key="2">
    <source>
        <dbReference type="ARBA" id="ARBA00010938"/>
    </source>
</evidence>
<dbReference type="GO" id="GO:0045202">
    <property type="term" value="C:synapse"/>
    <property type="evidence" value="ECO:0007669"/>
    <property type="project" value="GOC"/>
</dbReference>
<keyword evidence="7" id="KW-0862">Zinc</keyword>
<evidence type="ECO:0000256" key="1">
    <source>
        <dbReference type="ARBA" id="ARBA00000900"/>
    </source>
</evidence>
<reference evidence="12" key="3">
    <citation type="submission" date="2022-06" db="UniProtKB">
        <authorList>
            <consortium name="EnsemblMetazoa"/>
        </authorList>
    </citation>
    <scope>IDENTIFICATION</scope>
</reference>
<dbReference type="EMBL" id="WVUK01000062">
    <property type="protein sequence ID" value="KAF7490974.1"/>
    <property type="molecule type" value="Genomic_DNA"/>
</dbReference>
<dbReference type="InterPro" id="IPR050774">
    <property type="entry name" value="KCMF1/Dystrophin"/>
</dbReference>
<comment type="similarity">
    <text evidence="2">Belongs to the KCMF1 family.</text>
</comment>
<dbReference type="GO" id="GO:0023051">
    <property type="term" value="P:regulation of signaling"/>
    <property type="evidence" value="ECO:0007669"/>
    <property type="project" value="UniProtKB-ARBA"/>
</dbReference>
<dbReference type="GO" id="GO:0008270">
    <property type="term" value="F:zinc ion binding"/>
    <property type="evidence" value="ECO:0007669"/>
    <property type="project" value="UniProtKB-KW"/>
</dbReference>
<feature type="compositionally biased region" description="Polar residues" evidence="9">
    <location>
        <begin position="505"/>
        <end position="517"/>
    </location>
</feature>
<dbReference type="SMART" id="SM00291">
    <property type="entry name" value="ZnF_ZZ"/>
    <property type="match status" value="1"/>
</dbReference>
<dbReference type="Proteomes" id="UP000070412">
    <property type="component" value="Unassembled WGS sequence"/>
</dbReference>